<feature type="region of interest" description="Disordered" evidence="1">
    <location>
        <begin position="131"/>
        <end position="198"/>
    </location>
</feature>
<feature type="compositionally biased region" description="Low complexity" evidence="1">
    <location>
        <begin position="188"/>
        <end position="197"/>
    </location>
</feature>
<dbReference type="EMBL" id="ML211227">
    <property type="protein sequence ID" value="TFK85894.1"/>
    <property type="molecule type" value="Genomic_DNA"/>
</dbReference>
<gene>
    <name evidence="2" type="ORF">K466DRAFT_664173</name>
</gene>
<sequence>MVNASTEFLLRASSTSADNMSPGPGLYILPDIMMNSQGDKIPEPPHRLERSYVEHINAEDANDWIAAKILIKHIMPTILDVKLRWGEQETSRKRELLSTVLSSHPAFTKYESGWPILYYCYQSLGQLRTKTGEGSKKRLNKTSARSTCKRRNTRRSPSVLSIASTETAGRNSPAPRTSVRGNHRPSQTTATTSSATSPRYLQMIEGEEEVMNFLRSINTALGSARLLDRFVSAGVTNGARLEDMAKWSVADRDTFLRCEVRLNAFECKLVSDALHRIVSDTQE</sequence>
<dbReference type="InParanoid" id="A0A5C3P895"/>
<name>A0A5C3P895_9APHY</name>
<protein>
    <submittedName>
        <fullName evidence="2">Uncharacterized protein</fullName>
    </submittedName>
</protein>
<proteinExistence type="predicted"/>
<accession>A0A5C3P895</accession>
<feature type="compositionally biased region" description="Polar residues" evidence="1">
    <location>
        <begin position="155"/>
        <end position="170"/>
    </location>
</feature>
<dbReference type="AlphaFoldDB" id="A0A5C3P895"/>
<evidence type="ECO:0000313" key="3">
    <source>
        <dbReference type="Proteomes" id="UP000308197"/>
    </source>
</evidence>
<reference evidence="2 3" key="1">
    <citation type="journal article" date="2019" name="Nat. Ecol. Evol.">
        <title>Megaphylogeny resolves global patterns of mushroom evolution.</title>
        <authorList>
            <person name="Varga T."/>
            <person name="Krizsan K."/>
            <person name="Foldi C."/>
            <person name="Dima B."/>
            <person name="Sanchez-Garcia M."/>
            <person name="Sanchez-Ramirez S."/>
            <person name="Szollosi G.J."/>
            <person name="Szarkandi J.G."/>
            <person name="Papp V."/>
            <person name="Albert L."/>
            <person name="Andreopoulos W."/>
            <person name="Angelini C."/>
            <person name="Antonin V."/>
            <person name="Barry K.W."/>
            <person name="Bougher N.L."/>
            <person name="Buchanan P."/>
            <person name="Buyck B."/>
            <person name="Bense V."/>
            <person name="Catcheside P."/>
            <person name="Chovatia M."/>
            <person name="Cooper J."/>
            <person name="Damon W."/>
            <person name="Desjardin D."/>
            <person name="Finy P."/>
            <person name="Geml J."/>
            <person name="Haridas S."/>
            <person name="Hughes K."/>
            <person name="Justo A."/>
            <person name="Karasinski D."/>
            <person name="Kautmanova I."/>
            <person name="Kiss B."/>
            <person name="Kocsube S."/>
            <person name="Kotiranta H."/>
            <person name="LaButti K.M."/>
            <person name="Lechner B.E."/>
            <person name="Liimatainen K."/>
            <person name="Lipzen A."/>
            <person name="Lukacs Z."/>
            <person name="Mihaltcheva S."/>
            <person name="Morgado L.N."/>
            <person name="Niskanen T."/>
            <person name="Noordeloos M.E."/>
            <person name="Ohm R.A."/>
            <person name="Ortiz-Santana B."/>
            <person name="Ovrebo C."/>
            <person name="Racz N."/>
            <person name="Riley R."/>
            <person name="Savchenko A."/>
            <person name="Shiryaev A."/>
            <person name="Soop K."/>
            <person name="Spirin V."/>
            <person name="Szebenyi C."/>
            <person name="Tomsovsky M."/>
            <person name="Tulloss R.E."/>
            <person name="Uehling J."/>
            <person name="Grigoriev I.V."/>
            <person name="Vagvolgyi C."/>
            <person name="Papp T."/>
            <person name="Martin F.M."/>
            <person name="Miettinen O."/>
            <person name="Hibbett D.S."/>
            <person name="Nagy L.G."/>
        </authorList>
    </citation>
    <scope>NUCLEOTIDE SEQUENCE [LARGE SCALE GENOMIC DNA]</scope>
    <source>
        <strain evidence="2 3">HHB13444</strain>
    </source>
</reference>
<dbReference type="Proteomes" id="UP000308197">
    <property type="component" value="Unassembled WGS sequence"/>
</dbReference>
<keyword evidence="3" id="KW-1185">Reference proteome</keyword>
<evidence type="ECO:0000256" key="1">
    <source>
        <dbReference type="SAM" id="MobiDB-lite"/>
    </source>
</evidence>
<organism evidence="2 3">
    <name type="scientific">Polyporus arcularius HHB13444</name>
    <dbReference type="NCBI Taxonomy" id="1314778"/>
    <lineage>
        <taxon>Eukaryota</taxon>
        <taxon>Fungi</taxon>
        <taxon>Dikarya</taxon>
        <taxon>Basidiomycota</taxon>
        <taxon>Agaricomycotina</taxon>
        <taxon>Agaricomycetes</taxon>
        <taxon>Polyporales</taxon>
        <taxon>Polyporaceae</taxon>
        <taxon>Polyporus</taxon>
    </lineage>
</organism>
<evidence type="ECO:0000313" key="2">
    <source>
        <dbReference type="EMBL" id="TFK85894.1"/>
    </source>
</evidence>